<reference evidence="4 5" key="1">
    <citation type="journal article" date="2015" name="Genome Biol. Evol.">
        <title>Phylogenomic analyses indicate that early fungi evolved digesting cell walls of algal ancestors of land plants.</title>
        <authorList>
            <person name="Chang Y."/>
            <person name="Wang S."/>
            <person name="Sekimoto S."/>
            <person name="Aerts A.L."/>
            <person name="Choi C."/>
            <person name="Clum A."/>
            <person name="LaButti K.M."/>
            <person name="Lindquist E.A."/>
            <person name="Yee Ngan C."/>
            <person name="Ohm R.A."/>
            <person name="Salamov A.A."/>
            <person name="Grigoriev I.V."/>
            <person name="Spatafora J.W."/>
            <person name="Berbee M.L."/>
        </authorList>
    </citation>
    <scope>NUCLEOTIDE SEQUENCE [LARGE SCALE GENOMIC DNA]</scope>
    <source>
        <strain evidence="4 5">NRRL 28638</strain>
    </source>
</reference>
<sequence length="276" mass="30719">MSLDFFNFGARLADFANYYNTYTAEYDVYRNQNVPVKGITQYVWGGLASKNFAYPYLVSLQKNGKHHCGGTLIDPTTILTAAHCTVADLSGVTANVHRHNLLLPAEKENGQVFNIIKIIKHEEFAKPTFAANDIALWKLEKNCTIESYVKLPEKEVIISPEEYKEGLIVGWGRSKPQDIFSSNILLQSSVPIKPYDVCKKVFSADLSPKNHICAGFVHSKGNACHGDSGGPLFWFDEDGQPTEIGLVSFGSEGDCMNTPVVFTNISKFLDWINKNK</sequence>
<dbReference type="Proteomes" id="UP000070444">
    <property type="component" value="Unassembled WGS sequence"/>
</dbReference>
<dbReference type="PROSITE" id="PS50240">
    <property type="entry name" value="TRYPSIN_DOM"/>
    <property type="match status" value="1"/>
</dbReference>
<dbReference type="OrthoDB" id="6380398at2759"/>
<dbReference type="InterPro" id="IPR051333">
    <property type="entry name" value="CLIP_Serine_Protease"/>
</dbReference>
<keyword evidence="2" id="KW-0720">Serine protease</keyword>
<dbReference type="EMBL" id="KQ964536">
    <property type="protein sequence ID" value="KXN69401.1"/>
    <property type="molecule type" value="Genomic_DNA"/>
</dbReference>
<dbReference type="PROSITE" id="PS00135">
    <property type="entry name" value="TRYPSIN_SER"/>
    <property type="match status" value="1"/>
</dbReference>
<proteinExistence type="predicted"/>
<dbReference type="Gene3D" id="2.40.10.10">
    <property type="entry name" value="Trypsin-like serine proteases"/>
    <property type="match status" value="1"/>
</dbReference>
<name>A0A137P3A2_CONC2</name>
<accession>A0A137P3A2</accession>
<feature type="domain" description="Peptidase S1" evidence="3">
    <location>
        <begin position="43"/>
        <end position="276"/>
    </location>
</feature>
<dbReference type="InterPro" id="IPR018114">
    <property type="entry name" value="TRYPSIN_HIS"/>
</dbReference>
<dbReference type="InterPro" id="IPR009003">
    <property type="entry name" value="Peptidase_S1_PA"/>
</dbReference>
<dbReference type="PANTHER" id="PTHR24260:SF136">
    <property type="entry name" value="GH08193P-RELATED"/>
    <property type="match status" value="1"/>
</dbReference>
<dbReference type="InterPro" id="IPR043504">
    <property type="entry name" value="Peptidase_S1_PA_chymotrypsin"/>
</dbReference>
<evidence type="ECO:0000256" key="2">
    <source>
        <dbReference type="RuleBase" id="RU363034"/>
    </source>
</evidence>
<organism evidence="4 5">
    <name type="scientific">Conidiobolus coronatus (strain ATCC 28846 / CBS 209.66 / NRRL 28638)</name>
    <name type="common">Delacroixia coronata</name>
    <dbReference type="NCBI Taxonomy" id="796925"/>
    <lineage>
        <taxon>Eukaryota</taxon>
        <taxon>Fungi</taxon>
        <taxon>Fungi incertae sedis</taxon>
        <taxon>Zoopagomycota</taxon>
        <taxon>Entomophthoromycotina</taxon>
        <taxon>Entomophthoromycetes</taxon>
        <taxon>Entomophthorales</taxon>
        <taxon>Ancylistaceae</taxon>
        <taxon>Conidiobolus</taxon>
    </lineage>
</organism>
<keyword evidence="2" id="KW-0378">Hydrolase</keyword>
<dbReference type="GO" id="GO:0006508">
    <property type="term" value="P:proteolysis"/>
    <property type="evidence" value="ECO:0007669"/>
    <property type="project" value="UniProtKB-KW"/>
</dbReference>
<dbReference type="FunFam" id="2.40.10.10:FF:000068">
    <property type="entry name" value="transmembrane protease serine 2"/>
    <property type="match status" value="1"/>
</dbReference>
<dbReference type="InterPro" id="IPR001314">
    <property type="entry name" value="Peptidase_S1A"/>
</dbReference>
<gene>
    <name evidence="4" type="ORF">CONCODRAFT_59369</name>
</gene>
<keyword evidence="2 4" id="KW-0645">Protease</keyword>
<evidence type="ECO:0000256" key="1">
    <source>
        <dbReference type="ARBA" id="ARBA00023157"/>
    </source>
</evidence>
<dbReference type="PRINTS" id="PR00722">
    <property type="entry name" value="CHYMOTRYPSIN"/>
</dbReference>
<dbReference type="PROSITE" id="PS00134">
    <property type="entry name" value="TRYPSIN_HIS"/>
    <property type="match status" value="1"/>
</dbReference>
<dbReference type="Pfam" id="PF00089">
    <property type="entry name" value="Trypsin"/>
    <property type="match status" value="1"/>
</dbReference>
<protein>
    <submittedName>
        <fullName evidence="4">Trypsin-like serine protease</fullName>
    </submittedName>
</protein>
<dbReference type="AlphaFoldDB" id="A0A137P3A2"/>
<keyword evidence="5" id="KW-1185">Reference proteome</keyword>
<dbReference type="InterPro" id="IPR001254">
    <property type="entry name" value="Trypsin_dom"/>
</dbReference>
<dbReference type="CDD" id="cd00190">
    <property type="entry name" value="Tryp_SPc"/>
    <property type="match status" value="1"/>
</dbReference>
<evidence type="ECO:0000259" key="3">
    <source>
        <dbReference type="PROSITE" id="PS50240"/>
    </source>
</evidence>
<dbReference type="InterPro" id="IPR033116">
    <property type="entry name" value="TRYPSIN_SER"/>
</dbReference>
<evidence type="ECO:0000313" key="5">
    <source>
        <dbReference type="Proteomes" id="UP000070444"/>
    </source>
</evidence>
<dbReference type="GO" id="GO:0004252">
    <property type="term" value="F:serine-type endopeptidase activity"/>
    <property type="evidence" value="ECO:0007669"/>
    <property type="project" value="InterPro"/>
</dbReference>
<dbReference type="SMART" id="SM00020">
    <property type="entry name" value="Tryp_SPc"/>
    <property type="match status" value="1"/>
</dbReference>
<dbReference type="SUPFAM" id="SSF50494">
    <property type="entry name" value="Trypsin-like serine proteases"/>
    <property type="match status" value="1"/>
</dbReference>
<dbReference type="PANTHER" id="PTHR24260">
    <property type="match status" value="1"/>
</dbReference>
<keyword evidence="1" id="KW-1015">Disulfide bond</keyword>
<dbReference type="STRING" id="796925.A0A137P3A2"/>
<evidence type="ECO:0000313" key="4">
    <source>
        <dbReference type="EMBL" id="KXN69401.1"/>
    </source>
</evidence>